<accession>G7SIH7</accession>
<evidence type="ECO:0000313" key="2">
    <source>
        <dbReference type="EMBL" id="AER20145.1"/>
    </source>
</evidence>
<gene>
    <name evidence="2" type="ORF">SSUD12_1877</name>
</gene>
<dbReference type="HOGENOM" id="CLU_3189776_0_0_9"/>
<dbReference type="KEGG" id="ssk:SSUD12_1877"/>
<proteinExistence type="predicted"/>
<feature type="region of interest" description="Disordered" evidence="1">
    <location>
        <begin position="27"/>
        <end position="46"/>
    </location>
</feature>
<organism evidence="2 3">
    <name type="scientific">Streptococcus suis D12</name>
    <dbReference type="NCBI Taxonomy" id="1004952"/>
    <lineage>
        <taxon>Bacteria</taxon>
        <taxon>Bacillati</taxon>
        <taxon>Bacillota</taxon>
        <taxon>Bacilli</taxon>
        <taxon>Lactobacillales</taxon>
        <taxon>Streptococcaceae</taxon>
        <taxon>Streptococcus</taxon>
    </lineage>
</organism>
<evidence type="ECO:0000313" key="3">
    <source>
        <dbReference type="Proteomes" id="UP000008845"/>
    </source>
</evidence>
<dbReference type="EMBL" id="CP002644">
    <property type="protein sequence ID" value="AER20145.1"/>
    <property type="molecule type" value="Genomic_DNA"/>
</dbReference>
<dbReference type="Proteomes" id="UP000008845">
    <property type="component" value="Chromosome"/>
</dbReference>
<sequence length="46" mass="4666">MAMMPAAGGCQEGGKEAVASHFEAGLAGVEDAENGDDASRCRIRQA</sequence>
<dbReference type="AlphaFoldDB" id="G7SIH7"/>
<name>G7SIH7_STRSU</name>
<protein>
    <submittedName>
        <fullName evidence="2">Uncharacterized protein</fullName>
    </submittedName>
</protein>
<reference evidence="2 3" key="1">
    <citation type="journal article" date="2011" name="BMC Genomics">
        <title>Comparative Genomic Analysis of Streptococcus suis reveals significant genomic diversity among different serotypes.</title>
        <authorList>
            <person name="Zhang A."/>
            <person name="Yang M."/>
            <person name="Hu P."/>
            <person name="Wu J."/>
            <person name="Chen B."/>
            <person name="Hua Y."/>
            <person name="Yu J."/>
            <person name="Chen H."/>
            <person name="Xiao J."/>
            <person name="Jin M."/>
        </authorList>
    </citation>
    <scope>NUCLEOTIDE SEQUENCE [LARGE SCALE GENOMIC DNA]</scope>
    <source>
        <strain evidence="2">D12</strain>
    </source>
</reference>
<evidence type="ECO:0000256" key="1">
    <source>
        <dbReference type="SAM" id="MobiDB-lite"/>
    </source>
</evidence>